<evidence type="ECO:0000313" key="3">
    <source>
        <dbReference type="Proteomes" id="UP000016801"/>
    </source>
</evidence>
<proteinExistence type="predicted"/>
<comment type="caution">
    <text evidence="2">The sequence shown here is derived from an EMBL/GenBank/DDBJ whole genome shotgun (WGS) entry which is preliminary data.</text>
</comment>
<feature type="compositionally biased region" description="Polar residues" evidence="1">
    <location>
        <begin position="1"/>
        <end position="16"/>
    </location>
</feature>
<feature type="compositionally biased region" description="Basic and acidic residues" evidence="1">
    <location>
        <begin position="301"/>
        <end position="316"/>
    </location>
</feature>
<dbReference type="EMBL" id="CAGA01000007">
    <property type="protein sequence ID" value="CCE28133.1"/>
    <property type="molecule type" value="Genomic_DNA"/>
</dbReference>
<protein>
    <submittedName>
        <fullName evidence="2">Uncharacterized protein</fullName>
    </submittedName>
</protein>
<dbReference type="VEuPathDB" id="FungiDB:CPUR_01607"/>
<feature type="compositionally biased region" description="Low complexity" evidence="1">
    <location>
        <begin position="275"/>
        <end position="292"/>
    </location>
</feature>
<dbReference type="HOGENOM" id="CLU_577461_0_0_1"/>
<gene>
    <name evidence="2" type="ORF">CPUR_01607</name>
</gene>
<keyword evidence="3" id="KW-1185">Reference proteome</keyword>
<reference evidence="2 3" key="1">
    <citation type="journal article" date="2013" name="PLoS Genet.">
        <title>Plant-symbiotic fungi as chemical engineers: Multi-genome analysis of the Clavicipitaceae reveals dynamics of alkaloid loci.</title>
        <authorList>
            <person name="Schardl C.L."/>
            <person name="Young C.A."/>
            <person name="Hesse U."/>
            <person name="Amyotte S.G."/>
            <person name="Andreeva K."/>
            <person name="Calie P.J."/>
            <person name="Fleetwood D.J."/>
            <person name="Haws D.C."/>
            <person name="Moore N."/>
            <person name="Oeser B."/>
            <person name="Panaccione D.G."/>
            <person name="Schweri K.K."/>
            <person name="Voisey C.R."/>
            <person name="Farman M.L."/>
            <person name="Jaromczyk J.W."/>
            <person name="Roe B.A."/>
            <person name="O'Sullivan D.M."/>
            <person name="Scott B."/>
            <person name="Tudzynski P."/>
            <person name="An Z."/>
            <person name="Arnaoudova E.G."/>
            <person name="Bullock C.T."/>
            <person name="Charlton N.D."/>
            <person name="Chen L."/>
            <person name="Cox M."/>
            <person name="Dinkins R.D."/>
            <person name="Florea S."/>
            <person name="Glenn A.E."/>
            <person name="Gordon A."/>
            <person name="Gueldener U."/>
            <person name="Harris D.R."/>
            <person name="Hollin W."/>
            <person name="Jaromczyk J."/>
            <person name="Johnson R.D."/>
            <person name="Khan A.K."/>
            <person name="Leistner E."/>
            <person name="Leuchtmann A."/>
            <person name="Li C."/>
            <person name="Liu J."/>
            <person name="Liu J."/>
            <person name="Liu M."/>
            <person name="Mace W."/>
            <person name="Machado C."/>
            <person name="Nagabhyru P."/>
            <person name="Pan J."/>
            <person name="Schmid J."/>
            <person name="Sugawara K."/>
            <person name="Steiner U."/>
            <person name="Takach J.E."/>
            <person name="Tanaka E."/>
            <person name="Webb J.S."/>
            <person name="Wilson E.V."/>
            <person name="Wiseman J.L."/>
            <person name="Yoshida R."/>
            <person name="Zeng Z."/>
        </authorList>
    </citation>
    <scope>NUCLEOTIDE SEQUENCE [LARGE SCALE GENOMIC DNA]</scope>
    <source>
        <strain evidence="2 3">20.1</strain>
    </source>
</reference>
<dbReference type="AlphaFoldDB" id="M1W6Z3"/>
<feature type="region of interest" description="Disordered" evidence="1">
    <location>
        <begin position="1"/>
        <end position="82"/>
    </location>
</feature>
<sequence length="473" mass="52935">MLSKVSNGSRHTTDTTIPEDHLSSIGPTPENTNIRHTTDTTIPEDHLGSIGPTPEDMNIRHTTDTTIPEGHHSSIGPTPKAMKIRGSTNTLRRCTNHGGNRIFTQDLRDTTAKVPINRSTAHHLLLLEETIMPPHPKTNKNSTPYARTVRNIANIADYLKYGTSDWHRVDEFPPVDPDEAQEEDIQDRVLFYLNEYLVHKVQGRVLRRRFREDFEGWTKPTWSRVSEPLRTKLRHELETYGLIFNPNLSLVPDMLAEYVEQGQRKRPAKESSAGTTPRPSPAHTSAPAPATAGSEEQLAMKSHEDASADRQEREEILSEGYASAQPEFVSSSKENPSADPVDQTVADHDMSGARASKVNLTVPRENEDLVGKNNEETPATELPDLEDSPADPLLVALIVSKDPAADEILGDPPDPHDRKPEDHEEERTVETPDKKERSEDPVPEDHAEKARRSPGQENDFGPPYRRWRPSGKC</sequence>
<feature type="compositionally biased region" description="Polar residues" evidence="1">
    <location>
        <begin position="25"/>
        <end position="41"/>
    </location>
</feature>
<feature type="region of interest" description="Disordered" evidence="1">
    <location>
        <begin position="260"/>
        <end position="473"/>
    </location>
</feature>
<name>M1W6Z3_CLAP2</name>
<evidence type="ECO:0000256" key="1">
    <source>
        <dbReference type="SAM" id="MobiDB-lite"/>
    </source>
</evidence>
<dbReference type="OrthoDB" id="10594693at2759"/>
<feature type="compositionally biased region" description="Basic and acidic residues" evidence="1">
    <location>
        <begin position="364"/>
        <end position="375"/>
    </location>
</feature>
<dbReference type="Proteomes" id="UP000016801">
    <property type="component" value="Unassembled WGS sequence"/>
</dbReference>
<accession>M1W6Z3</accession>
<feature type="compositionally biased region" description="Basic and acidic residues" evidence="1">
    <location>
        <begin position="413"/>
        <end position="451"/>
    </location>
</feature>
<organism evidence="2 3">
    <name type="scientific">Claviceps purpurea (strain 20.1)</name>
    <name type="common">Ergot fungus</name>
    <name type="synonym">Sphacelia segetum</name>
    <dbReference type="NCBI Taxonomy" id="1111077"/>
    <lineage>
        <taxon>Eukaryota</taxon>
        <taxon>Fungi</taxon>
        <taxon>Dikarya</taxon>
        <taxon>Ascomycota</taxon>
        <taxon>Pezizomycotina</taxon>
        <taxon>Sordariomycetes</taxon>
        <taxon>Hypocreomycetidae</taxon>
        <taxon>Hypocreales</taxon>
        <taxon>Clavicipitaceae</taxon>
        <taxon>Claviceps</taxon>
    </lineage>
</organism>
<evidence type="ECO:0000313" key="2">
    <source>
        <dbReference type="EMBL" id="CCE28133.1"/>
    </source>
</evidence>